<dbReference type="Pfam" id="PF07686">
    <property type="entry name" value="V-set"/>
    <property type="match status" value="1"/>
</dbReference>
<organism evidence="4 5">
    <name type="scientific">Monopterus albus</name>
    <name type="common">Swamp eel</name>
    <dbReference type="NCBI Taxonomy" id="43700"/>
    <lineage>
        <taxon>Eukaryota</taxon>
        <taxon>Metazoa</taxon>
        <taxon>Chordata</taxon>
        <taxon>Craniata</taxon>
        <taxon>Vertebrata</taxon>
        <taxon>Euteleostomi</taxon>
        <taxon>Actinopterygii</taxon>
        <taxon>Neopterygii</taxon>
        <taxon>Teleostei</taxon>
        <taxon>Neoteleostei</taxon>
        <taxon>Acanthomorphata</taxon>
        <taxon>Anabantaria</taxon>
        <taxon>Synbranchiformes</taxon>
        <taxon>Synbranchidae</taxon>
        <taxon>Monopterus</taxon>
    </lineage>
</organism>
<dbReference type="InterPro" id="IPR036179">
    <property type="entry name" value="Ig-like_dom_sf"/>
</dbReference>
<feature type="domain" description="Ig-like" evidence="3">
    <location>
        <begin position="11"/>
        <end position="110"/>
    </location>
</feature>
<dbReference type="SUPFAM" id="SSF48726">
    <property type="entry name" value="Immunoglobulin"/>
    <property type="match status" value="2"/>
</dbReference>
<dbReference type="STRING" id="43700.ENSMALP00000021164"/>
<proteinExistence type="predicted"/>
<dbReference type="Proteomes" id="UP000261600">
    <property type="component" value="Unplaced"/>
</dbReference>
<evidence type="ECO:0000256" key="2">
    <source>
        <dbReference type="SAM" id="Phobius"/>
    </source>
</evidence>
<dbReference type="Ensembl" id="ENSMALT00000021569.1">
    <property type="protein sequence ID" value="ENSMALP00000021164.1"/>
    <property type="gene ID" value="ENSMALG00000014785.1"/>
</dbReference>
<evidence type="ECO:0000313" key="5">
    <source>
        <dbReference type="Proteomes" id="UP000261600"/>
    </source>
</evidence>
<dbReference type="PANTHER" id="PTHR47118:SF1">
    <property type="entry name" value="CYTOTOXIC AND REGULATORY T-CELL MOLECULE"/>
    <property type="match status" value="1"/>
</dbReference>
<evidence type="ECO:0000259" key="3">
    <source>
        <dbReference type="PROSITE" id="PS50835"/>
    </source>
</evidence>
<feature type="region of interest" description="Disordered" evidence="1">
    <location>
        <begin position="241"/>
        <end position="265"/>
    </location>
</feature>
<dbReference type="Gene3D" id="2.60.40.10">
    <property type="entry name" value="Immunoglobulins"/>
    <property type="match status" value="2"/>
</dbReference>
<dbReference type="GO" id="GO:0002860">
    <property type="term" value="P:positive regulation of natural killer cell mediated cytotoxicity directed against tumor cell target"/>
    <property type="evidence" value="ECO:0007669"/>
    <property type="project" value="TreeGrafter"/>
</dbReference>
<reference evidence="4" key="2">
    <citation type="submission" date="2025-09" db="UniProtKB">
        <authorList>
            <consortium name="Ensembl"/>
        </authorList>
    </citation>
    <scope>IDENTIFICATION</scope>
</reference>
<dbReference type="InterPro" id="IPR013106">
    <property type="entry name" value="Ig_V-set"/>
</dbReference>
<reference evidence="4" key="1">
    <citation type="submission" date="2025-08" db="UniProtKB">
        <authorList>
            <consortium name="Ensembl"/>
        </authorList>
    </citation>
    <scope>IDENTIFICATION</scope>
</reference>
<feature type="transmembrane region" description="Helical" evidence="2">
    <location>
        <begin position="7"/>
        <end position="25"/>
    </location>
</feature>
<dbReference type="PROSITE" id="PS50835">
    <property type="entry name" value="IG_LIKE"/>
    <property type="match status" value="1"/>
</dbReference>
<evidence type="ECO:0000256" key="1">
    <source>
        <dbReference type="SAM" id="MobiDB-lite"/>
    </source>
</evidence>
<keyword evidence="2" id="KW-0472">Membrane</keyword>
<dbReference type="PANTHER" id="PTHR47118">
    <property type="entry name" value="CYTOTOXIC AND REGULATORY T-CELL MOLECULE"/>
    <property type="match status" value="1"/>
</dbReference>
<dbReference type="GO" id="GO:0002355">
    <property type="term" value="P:detection of tumor cell"/>
    <property type="evidence" value="ECO:0007669"/>
    <property type="project" value="TreeGrafter"/>
</dbReference>
<keyword evidence="2" id="KW-0812">Transmembrane</keyword>
<dbReference type="SMART" id="SM00406">
    <property type="entry name" value="IGv"/>
    <property type="match status" value="1"/>
</dbReference>
<dbReference type="SMART" id="SM00409">
    <property type="entry name" value="IG"/>
    <property type="match status" value="1"/>
</dbReference>
<dbReference type="InterPro" id="IPR007110">
    <property type="entry name" value="Ig-like_dom"/>
</dbReference>
<keyword evidence="5" id="KW-1185">Reference proteome</keyword>
<dbReference type="GO" id="GO:0005102">
    <property type="term" value="F:signaling receptor binding"/>
    <property type="evidence" value="ECO:0007669"/>
    <property type="project" value="TreeGrafter"/>
</dbReference>
<dbReference type="InterPro" id="IPR013783">
    <property type="entry name" value="Ig-like_fold"/>
</dbReference>
<protein>
    <recommendedName>
        <fullName evidence="3">Ig-like domain-containing protein</fullName>
    </recommendedName>
</protein>
<evidence type="ECO:0000313" key="4">
    <source>
        <dbReference type="Ensembl" id="ENSMALP00000021164.1"/>
    </source>
</evidence>
<dbReference type="GO" id="GO:0008037">
    <property type="term" value="P:cell recognition"/>
    <property type="evidence" value="ECO:0007669"/>
    <property type="project" value="TreeGrafter"/>
</dbReference>
<dbReference type="InterPro" id="IPR003599">
    <property type="entry name" value="Ig_sub"/>
</dbReference>
<sequence>MKINFQKIYVPIYLIVVSLAVWQRVTVMKGQTLILRCPLTNAHNTYVEWKNPKGYIMFFSHNRALKDKRYTIIRLSSSTFTISISNVNFKDGGNYTCSHYGTRTEEKKVEVTVLGYPKMNVIKHKEQFVIKCTAKGNHHPPQISMKLGHGPEILDQRQVRHEDKSYVSEAMLHIQSVTTRVSVTCLVRHPALLTSPLINFVEVERDSPKALSTTTTSSATAQPKTTTGWFRHGQTTVFFPTPDVTGPSTAPTRFPANPVTSTGSHLSTSGETNCFHLYTIFMAHAICRDEMR</sequence>
<dbReference type="GO" id="GO:0005886">
    <property type="term" value="C:plasma membrane"/>
    <property type="evidence" value="ECO:0007669"/>
    <property type="project" value="TreeGrafter"/>
</dbReference>
<dbReference type="InterPro" id="IPR053096">
    <property type="entry name" value="CRTAM"/>
</dbReference>
<name>A0A3Q3JMY7_MONAL</name>
<dbReference type="AlphaFoldDB" id="A0A3Q3JMY7"/>
<keyword evidence="2" id="KW-1133">Transmembrane helix</keyword>
<accession>A0A3Q3JMY7</accession>